<keyword evidence="4 8" id="KW-0812">Transmembrane</keyword>
<name>A0A3G3C0L9_9APHY</name>
<keyword evidence="3" id="KW-0410">Iron transport</keyword>
<gene>
    <name evidence="9" type="primary">GPFTR1</name>
</gene>
<evidence type="ECO:0000256" key="4">
    <source>
        <dbReference type="ARBA" id="ARBA00022692"/>
    </source>
</evidence>
<organism evidence="9">
    <name type="scientific">Ganoderma pseudoferreum</name>
    <dbReference type="NCBI Taxonomy" id="571891"/>
    <lineage>
        <taxon>Eukaryota</taxon>
        <taxon>Fungi</taxon>
        <taxon>Dikarya</taxon>
        <taxon>Basidiomycota</taxon>
        <taxon>Agaricomycotina</taxon>
        <taxon>Agaricomycetes</taxon>
        <taxon>Polyporales</taxon>
        <taxon>Polyporaceae</taxon>
        <taxon>Ganoderma</taxon>
    </lineage>
</organism>
<evidence type="ECO:0000313" key="9">
    <source>
        <dbReference type="EMBL" id="AYP70184.1"/>
    </source>
</evidence>
<evidence type="ECO:0000256" key="2">
    <source>
        <dbReference type="ARBA" id="ARBA00008333"/>
    </source>
</evidence>
<dbReference type="Pfam" id="PF03239">
    <property type="entry name" value="FTR1"/>
    <property type="match status" value="1"/>
</dbReference>
<protein>
    <submittedName>
        <fullName evidence="9">Iron permease</fullName>
    </submittedName>
</protein>
<dbReference type="InterPro" id="IPR004923">
    <property type="entry name" value="FTR1/Fip1/EfeU"/>
</dbReference>
<keyword evidence="3" id="KW-0813">Transport</keyword>
<feature type="transmembrane region" description="Helical" evidence="8">
    <location>
        <begin position="194"/>
        <end position="215"/>
    </location>
</feature>
<feature type="transmembrane region" description="Helical" evidence="8">
    <location>
        <begin position="227"/>
        <end position="249"/>
    </location>
</feature>
<keyword evidence="3" id="KW-0408">Iron</keyword>
<feature type="transmembrane region" description="Helical" evidence="8">
    <location>
        <begin position="6"/>
        <end position="32"/>
    </location>
</feature>
<evidence type="ECO:0000256" key="8">
    <source>
        <dbReference type="SAM" id="Phobius"/>
    </source>
</evidence>
<feature type="region of interest" description="Disordered" evidence="7">
    <location>
        <begin position="49"/>
        <end position="89"/>
    </location>
</feature>
<evidence type="ECO:0000256" key="6">
    <source>
        <dbReference type="ARBA" id="ARBA00023136"/>
    </source>
</evidence>
<feature type="transmembrane region" description="Helical" evidence="8">
    <location>
        <begin position="256"/>
        <end position="278"/>
    </location>
</feature>
<feature type="transmembrane region" description="Helical" evidence="8">
    <location>
        <begin position="340"/>
        <end position="361"/>
    </location>
</feature>
<reference evidence="9" key="1">
    <citation type="submission" date="2018-01" db="EMBL/GenBank/DDBJ databases">
        <authorList>
            <person name="Sun Q."/>
            <person name="Wu G."/>
        </authorList>
    </citation>
    <scope>NUCLEOTIDE SEQUENCE</scope>
    <source>
        <strain evidence="9">GP-020</strain>
    </source>
</reference>
<dbReference type="EMBL" id="MG866077">
    <property type="protein sequence ID" value="AYP70184.1"/>
    <property type="molecule type" value="Genomic_DNA"/>
</dbReference>
<evidence type="ECO:0000256" key="1">
    <source>
        <dbReference type="ARBA" id="ARBA00004141"/>
    </source>
</evidence>
<comment type="similarity">
    <text evidence="2">Belongs to the oxidase-dependent Fe transporter (OFeT) (TC 9.A.10.1) family.</text>
</comment>
<keyword evidence="6 8" id="KW-0472">Membrane</keyword>
<evidence type="ECO:0000256" key="7">
    <source>
        <dbReference type="SAM" id="MobiDB-lite"/>
    </source>
</evidence>
<dbReference type="PANTHER" id="PTHR31632:SF2">
    <property type="entry name" value="PLASMA MEMBRANE IRON PERMEASE"/>
    <property type="match status" value="1"/>
</dbReference>
<feature type="transmembrane region" description="Helical" evidence="8">
    <location>
        <begin position="104"/>
        <end position="129"/>
    </location>
</feature>
<keyword evidence="5 8" id="KW-1133">Transmembrane helix</keyword>
<proteinExistence type="inferred from homology"/>
<feature type="transmembrane region" description="Helical" evidence="8">
    <location>
        <begin position="141"/>
        <end position="163"/>
    </location>
</feature>
<dbReference type="GO" id="GO:0015093">
    <property type="term" value="F:ferrous iron transmembrane transporter activity"/>
    <property type="evidence" value="ECO:0007669"/>
    <property type="project" value="TreeGrafter"/>
</dbReference>
<keyword evidence="3" id="KW-0406">Ion transport</keyword>
<comment type="subcellular location">
    <subcellularLocation>
        <location evidence="1">Membrane</location>
        <topology evidence="1">Multi-pass membrane protein</topology>
    </subcellularLocation>
</comment>
<accession>A0A3G3C0L9</accession>
<dbReference type="PANTHER" id="PTHR31632">
    <property type="entry name" value="IRON TRANSPORTER FTH1"/>
    <property type="match status" value="1"/>
</dbReference>
<evidence type="ECO:0000256" key="5">
    <source>
        <dbReference type="ARBA" id="ARBA00022989"/>
    </source>
</evidence>
<evidence type="ECO:0000256" key="3">
    <source>
        <dbReference type="ARBA" id="ARBA00022496"/>
    </source>
</evidence>
<dbReference type="AlphaFoldDB" id="A0A3G3C0L9"/>
<sequence>MARNVFSVPIFFIVFRETLEAAIIVSVLLGLVEQIVHQDPALLPGVVPPTASTSAPAQDEGSPHEKSSSSNSNEGLSTPPELTSVEETEPNQLNTKRILRKMRIYIFAGAFLGLFIALAIGAAFIAVWFTQASNLWAKSEALWEGIFELIASIIIFIMGVSMLKMDRAKAKWRVKLQRSFAGKAESRGAKTGKYVLFILPLITVLREGMEAVIFVGGVSLGQPATSIPIAAIVGLVCGLVCGYLIYAFASRTTLTVFMVVMTNFLILIGAGLFSKAVWSLQENAFNHLLGADIDDTGGDGPGSYNVQGIVWHLDCRNPENNFDSDGWTIFSAIFGWTNSATIGSVLAYVFYWLAVIAVLVYNKYREGRTTLLGRESAMGRRRRERKEAREAGEAEK</sequence>
<dbReference type="GO" id="GO:0033573">
    <property type="term" value="C:high-affinity iron permease complex"/>
    <property type="evidence" value="ECO:0007669"/>
    <property type="project" value="InterPro"/>
</dbReference>